<comment type="caution">
    <text evidence="1">The sequence shown here is derived from an EMBL/GenBank/DDBJ whole genome shotgun (WGS) entry which is preliminary data.</text>
</comment>
<feature type="non-terminal residue" evidence="1">
    <location>
        <position position="1"/>
    </location>
</feature>
<evidence type="ECO:0000313" key="2">
    <source>
        <dbReference type="Proteomes" id="UP000789759"/>
    </source>
</evidence>
<organism evidence="1 2">
    <name type="scientific">Cetraspora pellucida</name>
    <dbReference type="NCBI Taxonomy" id="1433469"/>
    <lineage>
        <taxon>Eukaryota</taxon>
        <taxon>Fungi</taxon>
        <taxon>Fungi incertae sedis</taxon>
        <taxon>Mucoromycota</taxon>
        <taxon>Glomeromycotina</taxon>
        <taxon>Glomeromycetes</taxon>
        <taxon>Diversisporales</taxon>
        <taxon>Gigasporaceae</taxon>
        <taxon>Cetraspora</taxon>
    </lineage>
</organism>
<evidence type="ECO:0000313" key="1">
    <source>
        <dbReference type="EMBL" id="CAG8831020.1"/>
    </source>
</evidence>
<feature type="non-terminal residue" evidence="1">
    <location>
        <position position="111"/>
    </location>
</feature>
<gene>
    <name evidence="1" type="ORF">CPELLU_LOCUS20678</name>
</gene>
<dbReference type="EMBL" id="CAJVQA010065239">
    <property type="protein sequence ID" value="CAG8831020.1"/>
    <property type="molecule type" value="Genomic_DNA"/>
</dbReference>
<accession>A0A9N9KJE1</accession>
<reference evidence="1" key="1">
    <citation type="submission" date="2021-06" db="EMBL/GenBank/DDBJ databases">
        <authorList>
            <person name="Kallberg Y."/>
            <person name="Tangrot J."/>
            <person name="Rosling A."/>
        </authorList>
    </citation>
    <scope>NUCLEOTIDE SEQUENCE</scope>
    <source>
        <strain evidence="1">FL966</strain>
    </source>
</reference>
<dbReference type="OrthoDB" id="10500988at2759"/>
<dbReference type="Proteomes" id="UP000789759">
    <property type="component" value="Unassembled WGS sequence"/>
</dbReference>
<keyword evidence="2" id="KW-1185">Reference proteome</keyword>
<dbReference type="AlphaFoldDB" id="A0A9N9KJE1"/>
<proteinExistence type="predicted"/>
<sequence>YKEKGFKFGMFSTIAYYTGILWKSLGKSKESFESLITQLRQYKMQKHSDRTPNAYTMPYSFNKDTLLNSTNTITDNLELEIKTFIDFNSLIFKSYNDNNDDLLKNENFESN</sequence>
<protein>
    <submittedName>
        <fullName evidence="1">21459_t:CDS:1</fullName>
    </submittedName>
</protein>
<name>A0A9N9KJE1_9GLOM</name>